<protein>
    <submittedName>
        <fullName evidence="6">GAF and ANTAR domain-containing protein</fullName>
    </submittedName>
</protein>
<keyword evidence="1" id="KW-0808">Transferase</keyword>
<dbReference type="InterPro" id="IPR005561">
    <property type="entry name" value="ANTAR"/>
</dbReference>
<dbReference type="Gene3D" id="1.10.10.10">
    <property type="entry name" value="Winged helix-like DNA-binding domain superfamily/Winged helix DNA-binding domain"/>
    <property type="match status" value="1"/>
</dbReference>
<dbReference type="EMBL" id="JBHSDQ010000002">
    <property type="protein sequence ID" value="MFC4395655.1"/>
    <property type="molecule type" value="Genomic_DNA"/>
</dbReference>
<dbReference type="InterPro" id="IPR036388">
    <property type="entry name" value="WH-like_DNA-bd_sf"/>
</dbReference>
<dbReference type="InterPro" id="IPR003018">
    <property type="entry name" value="GAF"/>
</dbReference>
<dbReference type="SMART" id="SM01012">
    <property type="entry name" value="ANTAR"/>
    <property type="match status" value="1"/>
</dbReference>
<feature type="domain" description="ANTAR" evidence="5">
    <location>
        <begin position="171"/>
        <end position="232"/>
    </location>
</feature>
<dbReference type="SUPFAM" id="SSF55781">
    <property type="entry name" value="GAF domain-like"/>
    <property type="match status" value="1"/>
</dbReference>
<keyword evidence="7" id="KW-1185">Reference proteome</keyword>
<comment type="caution">
    <text evidence="6">The sequence shown here is derived from an EMBL/GenBank/DDBJ whole genome shotgun (WGS) entry which is preliminary data.</text>
</comment>
<evidence type="ECO:0000313" key="6">
    <source>
        <dbReference type="EMBL" id="MFC4395655.1"/>
    </source>
</evidence>
<dbReference type="Proteomes" id="UP001595778">
    <property type="component" value="Unassembled WGS sequence"/>
</dbReference>
<evidence type="ECO:0000256" key="3">
    <source>
        <dbReference type="ARBA" id="ARBA00023015"/>
    </source>
</evidence>
<dbReference type="Pfam" id="PF13185">
    <property type="entry name" value="GAF_2"/>
    <property type="match status" value="1"/>
</dbReference>
<evidence type="ECO:0000259" key="5">
    <source>
        <dbReference type="PROSITE" id="PS50921"/>
    </source>
</evidence>
<dbReference type="InterPro" id="IPR029016">
    <property type="entry name" value="GAF-like_dom_sf"/>
</dbReference>
<keyword evidence="2" id="KW-0418">Kinase</keyword>
<evidence type="ECO:0000313" key="7">
    <source>
        <dbReference type="Proteomes" id="UP001595778"/>
    </source>
</evidence>
<gene>
    <name evidence="6" type="ORF">ACFO0G_06085</name>
</gene>
<organism evidence="6 7">
    <name type="scientific">Arthrobacter sedimenti</name>
    <dbReference type="NCBI Taxonomy" id="2694931"/>
    <lineage>
        <taxon>Bacteria</taxon>
        <taxon>Bacillati</taxon>
        <taxon>Actinomycetota</taxon>
        <taxon>Actinomycetes</taxon>
        <taxon>Micrococcales</taxon>
        <taxon>Micrococcaceae</taxon>
        <taxon>Arthrobacter</taxon>
    </lineage>
</organism>
<dbReference type="SMART" id="SM00065">
    <property type="entry name" value="GAF"/>
    <property type="match status" value="1"/>
</dbReference>
<dbReference type="PROSITE" id="PS50921">
    <property type="entry name" value="ANTAR"/>
    <property type="match status" value="1"/>
</dbReference>
<dbReference type="PIRSF" id="PIRSF036625">
    <property type="entry name" value="GAF_ANTAR"/>
    <property type="match status" value="1"/>
</dbReference>
<dbReference type="Gene3D" id="3.30.450.40">
    <property type="match status" value="1"/>
</dbReference>
<dbReference type="InterPro" id="IPR011006">
    <property type="entry name" value="CheY-like_superfamily"/>
</dbReference>
<evidence type="ECO:0000256" key="2">
    <source>
        <dbReference type="ARBA" id="ARBA00022777"/>
    </source>
</evidence>
<keyword evidence="3" id="KW-0805">Transcription regulation</keyword>
<accession>A0ABV8WHR3</accession>
<name>A0ABV8WHR3_9MICC</name>
<dbReference type="SUPFAM" id="SSF52172">
    <property type="entry name" value="CheY-like"/>
    <property type="match status" value="1"/>
</dbReference>
<reference evidence="7" key="1">
    <citation type="journal article" date="2019" name="Int. J. Syst. Evol. Microbiol.">
        <title>The Global Catalogue of Microorganisms (GCM) 10K type strain sequencing project: providing services to taxonomists for standard genome sequencing and annotation.</title>
        <authorList>
            <consortium name="The Broad Institute Genomics Platform"/>
            <consortium name="The Broad Institute Genome Sequencing Center for Infectious Disease"/>
            <person name="Wu L."/>
            <person name="Ma J."/>
        </authorList>
    </citation>
    <scope>NUCLEOTIDE SEQUENCE [LARGE SCALE GENOMIC DNA]</scope>
    <source>
        <strain evidence="7">PJ61</strain>
    </source>
</reference>
<evidence type="ECO:0000256" key="1">
    <source>
        <dbReference type="ARBA" id="ARBA00022679"/>
    </source>
</evidence>
<dbReference type="InterPro" id="IPR012074">
    <property type="entry name" value="GAF_ANTAR"/>
</dbReference>
<dbReference type="Pfam" id="PF03861">
    <property type="entry name" value="ANTAR"/>
    <property type="match status" value="1"/>
</dbReference>
<keyword evidence="4" id="KW-0804">Transcription</keyword>
<sequence>MDNSLPLADELAKLTGQAAGGFLTEESASKSVQSLAYALRDSIPNAVGAGASIINARGRRESAGATDPFVLQADKLQYELGQGPCLSAWAEQRAIIIQDTAQETRWPRWTAAIAGLPLRSVLSAPLTTEGRRIGALKVYSPSPMAFDDHSVFLIERLAGPAAALLGSVRDREATQRLSAQLVEALANRDMISQAQGILMERLGIVSREALEVLLAASRKEGRPLQEIARGILDGTSGE</sequence>
<evidence type="ECO:0000256" key="4">
    <source>
        <dbReference type="ARBA" id="ARBA00023163"/>
    </source>
</evidence>
<proteinExistence type="predicted"/>
<dbReference type="RefSeq" id="WP_286402672.1">
    <property type="nucleotide sequence ID" value="NZ_JBHSDQ010000002.1"/>
</dbReference>